<keyword evidence="7" id="KW-0732">Signal</keyword>
<dbReference type="InterPro" id="IPR045175">
    <property type="entry name" value="M28_fam"/>
</dbReference>
<feature type="domain" description="PA" evidence="8">
    <location>
        <begin position="132"/>
        <end position="224"/>
    </location>
</feature>
<dbReference type="InterPro" id="IPR007484">
    <property type="entry name" value="Peptidase_M28"/>
</dbReference>
<dbReference type="Gene3D" id="3.40.630.10">
    <property type="entry name" value="Zn peptidases"/>
    <property type="match status" value="1"/>
</dbReference>
<evidence type="ECO:0000313" key="11">
    <source>
        <dbReference type="Proteomes" id="UP000663826"/>
    </source>
</evidence>
<dbReference type="SUPFAM" id="SSF53187">
    <property type="entry name" value="Zn-dependent exopeptidases"/>
    <property type="match status" value="1"/>
</dbReference>
<dbReference type="InterPro" id="IPR003137">
    <property type="entry name" value="PA_domain"/>
</dbReference>
<evidence type="ECO:0000256" key="1">
    <source>
        <dbReference type="ARBA" id="ARBA00001947"/>
    </source>
</evidence>
<dbReference type="SUPFAM" id="SSF52025">
    <property type="entry name" value="PA domain"/>
    <property type="match status" value="1"/>
</dbReference>
<dbReference type="GO" id="GO:0006508">
    <property type="term" value="P:proteolysis"/>
    <property type="evidence" value="ECO:0007669"/>
    <property type="project" value="UniProtKB-KW"/>
</dbReference>
<evidence type="ECO:0000256" key="6">
    <source>
        <dbReference type="ARBA" id="ARBA00022833"/>
    </source>
</evidence>
<comment type="caution">
    <text evidence="10">The sequence shown here is derived from an EMBL/GenBank/DDBJ whole genome shotgun (WGS) entry which is preliminary data.</text>
</comment>
<feature type="signal peptide" evidence="7">
    <location>
        <begin position="1"/>
        <end position="20"/>
    </location>
</feature>
<accession>A0A8H2WT28</accession>
<proteinExistence type="inferred from homology"/>
<feature type="domain" description="Peptidase M28" evidence="9">
    <location>
        <begin position="256"/>
        <end position="477"/>
    </location>
</feature>
<dbReference type="Proteomes" id="UP000663826">
    <property type="component" value="Unassembled WGS sequence"/>
</dbReference>
<keyword evidence="4 7" id="KW-0479">Metal-binding</keyword>
<evidence type="ECO:0000256" key="4">
    <source>
        <dbReference type="ARBA" id="ARBA00022723"/>
    </source>
</evidence>
<feature type="chain" id="PRO_5034805236" description="Peptide hydrolase" evidence="7">
    <location>
        <begin position="21"/>
        <end position="526"/>
    </location>
</feature>
<gene>
    <name evidence="10" type="ORF">RDB_LOCUS34209</name>
</gene>
<organism evidence="10 11">
    <name type="scientific">Rhizoctonia solani</name>
    <dbReference type="NCBI Taxonomy" id="456999"/>
    <lineage>
        <taxon>Eukaryota</taxon>
        <taxon>Fungi</taxon>
        <taxon>Dikarya</taxon>
        <taxon>Basidiomycota</taxon>
        <taxon>Agaricomycotina</taxon>
        <taxon>Agaricomycetes</taxon>
        <taxon>Cantharellales</taxon>
        <taxon>Ceratobasidiaceae</taxon>
        <taxon>Rhizoctonia</taxon>
    </lineage>
</organism>
<evidence type="ECO:0000256" key="5">
    <source>
        <dbReference type="ARBA" id="ARBA00022801"/>
    </source>
</evidence>
<dbReference type="AlphaFoldDB" id="A0A8H2WT28"/>
<keyword evidence="6 7" id="KW-0862">Zinc</keyword>
<dbReference type="InterPro" id="IPR046450">
    <property type="entry name" value="PA_dom_sf"/>
</dbReference>
<protein>
    <recommendedName>
        <fullName evidence="7">Peptide hydrolase</fullName>
        <ecNumber evidence="7">3.4.-.-</ecNumber>
    </recommendedName>
</protein>
<sequence>MKAFAATATILCLCSEHVLALPSWLPWPKDLTSKAYQESITIDGLLTHSKKWQEFADRANGTRSFGTKGYQLSADYVYNLAKRSGYKVTRQGVKYPQSTIYSQGLTVEGKEFGKGEVIAFSYSPATPKEGITANLVLIPDNPDNVTGAGCDISDYDGLDVKGKIAFVARGSCTFAVKSTMAKNAGAAGAIIYNNAAGQGAISSRISYNVSESVPTVMIGLETAQPYITKLNATETPEPVVATLKVDSLVKDVISENIIAQTLWGNQNNVIHVGGHLDSVPAGPGVNDDGSGSATVAELLVQLAKFKPSKNAVRFSWWTNEEIGLIPVFSGSQYYVDSLTDAEKKKIALYINLDMTASPNYLYGIHDGDGSAGSNNVTPPPGSAALEKLFQDDFDSKKLPWASYAFTSSSDYDAFLKAGIPSGGLATGAGGIKSEAQAAKFGGQAGVAFEKCYHQACDTIDNLAKDAFLVNARSVAHVIATTAKSTAVIDAERAAGGVKAKTGAKVVDGGFGLVDLGFSCRDHHVEL</sequence>
<keyword evidence="3 7" id="KW-0645">Protease</keyword>
<comment type="cofactor">
    <cofactor evidence="1">
        <name>Zn(2+)</name>
        <dbReference type="ChEBI" id="CHEBI:29105"/>
    </cofactor>
</comment>
<dbReference type="PANTHER" id="PTHR12147:SF26">
    <property type="entry name" value="PEPTIDASE M28 DOMAIN-CONTAINING PROTEIN"/>
    <property type="match status" value="1"/>
</dbReference>
<reference evidence="10" key="1">
    <citation type="submission" date="2021-01" db="EMBL/GenBank/DDBJ databases">
        <authorList>
            <person name="Kaushik A."/>
        </authorList>
    </citation>
    <scope>NUCLEOTIDE SEQUENCE</scope>
    <source>
        <strain evidence="10">AG1-1B</strain>
    </source>
</reference>
<dbReference type="Pfam" id="PF04389">
    <property type="entry name" value="Peptidase_M28"/>
    <property type="match status" value="1"/>
</dbReference>
<dbReference type="GO" id="GO:0008235">
    <property type="term" value="F:metalloexopeptidase activity"/>
    <property type="evidence" value="ECO:0007669"/>
    <property type="project" value="InterPro"/>
</dbReference>
<name>A0A8H2WT28_9AGAM</name>
<dbReference type="GO" id="GO:0046872">
    <property type="term" value="F:metal ion binding"/>
    <property type="evidence" value="ECO:0007669"/>
    <property type="project" value="UniProtKB-KW"/>
</dbReference>
<dbReference type="Gene3D" id="3.50.30.30">
    <property type="match status" value="1"/>
</dbReference>
<dbReference type="Pfam" id="PF02225">
    <property type="entry name" value="PA"/>
    <property type="match status" value="1"/>
</dbReference>
<evidence type="ECO:0000256" key="7">
    <source>
        <dbReference type="RuleBase" id="RU361240"/>
    </source>
</evidence>
<dbReference type="EMBL" id="CAJMWQ010000958">
    <property type="protein sequence ID" value="CAE6405809.1"/>
    <property type="molecule type" value="Genomic_DNA"/>
</dbReference>
<dbReference type="EC" id="3.4.-.-" evidence="7"/>
<evidence type="ECO:0000256" key="3">
    <source>
        <dbReference type="ARBA" id="ARBA00022670"/>
    </source>
</evidence>
<dbReference type="PANTHER" id="PTHR12147">
    <property type="entry name" value="METALLOPEPTIDASE M28 FAMILY MEMBER"/>
    <property type="match status" value="1"/>
</dbReference>
<evidence type="ECO:0000313" key="10">
    <source>
        <dbReference type="EMBL" id="CAE6405809.1"/>
    </source>
</evidence>
<keyword evidence="5 7" id="KW-0378">Hydrolase</keyword>
<evidence type="ECO:0000256" key="2">
    <source>
        <dbReference type="ARBA" id="ARBA00005634"/>
    </source>
</evidence>
<evidence type="ECO:0000259" key="9">
    <source>
        <dbReference type="Pfam" id="PF04389"/>
    </source>
</evidence>
<comment type="similarity">
    <text evidence="2">Belongs to the peptidase M28 family. M28B subfamily.</text>
</comment>
<evidence type="ECO:0000259" key="8">
    <source>
        <dbReference type="Pfam" id="PF02225"/>
    </source>
</evidence>